<dbReference type="OrthoDB" id="526719at2759"/>
<gene>
    <name evidence="1" type="ORF">HYH02_011696</name>
</gene>
<keyword evidence="2" id="KW-1185">Reference proteome</keyword>
<evidence type="ECO:0000313" key="1">
    <source>
        <dbReference type="EMBL" id="KAG2435983.1"/>
    </source>
</evidence>
<dbReference type="EMBL" id="JAEHOD010000051">
    <property type="protein sequence ID" value="KAG2435983.1"/>
    <property type="molecule type" value="Genomic_DNA"/>
</dbReference>
<comment type="caution">
    <text evidence="1">The sequence shown here is derived from an EMBL/GenBank/DDBJ whole genome shotgun (WGS) entry which is preliminary data.</text>
</comment>
<organism evidence="1 2">
    <name type="scientific">Chlamydomonas schloesseri</name>
    <dbReference type="NCBI Taxonomy" id="2026947"/>
    <lineage>
        <taxon>Eukaryota</taxon>
        <taxon>Viridiplantae</taxon>
        <taxon>Chlorophyta</taxon>
        <taxon>core chlorophytes</taxon>
        <taxon>Chlorophyceae</taxon>
        <taxon>CS clade</taxon>
        <taxon>Chlamydomonadales</taxon>
        <taxon>Chlamydomonadaceae</taxon>
        <taxon>Chlamydomonas</taxon>
    </lineage>
</organism>
<dbReference type="Proteomes" id="UP000613740">
    <property type="component" value="Unassembled WGS sequence"/>
</dbReference>
<dbReference type="AlphaFoldDB" id="A0A835SZD7"/>
<protein>
    <submittedName>
        <fullName evidence="1">Uncharacterized protein</fullName>
    </submittedName>
</protein>
<reference evidence="1" key="1">
    <citation type="journal article" date="2020" name="bioRxiv">
        <title>Comparative genomics of Chlamydomonas.</title>
        <authorList>
            <person name="Craig R.J."/>
            <person name="Hasan A.R."/>
            <person name="Ness R.W."/>
            <person name="Keightley P.D."/>
        </authorList>
    </citation>
    <scope>NUCLEOTIDE SEQUENCE</scope>
    <source>
        <strain evidence="1">CCAP 11/173</strain>
    </source>
</reference>
<proteinExistence type="predicted"/>
<sequence>MTNKPAFAYSPRRAWALSKLWMALRDFPEAGALVVLVGGAYVGAMHTLHRIYFTPAGESFPSAKVRRDPELQVAYGSVMREPSWWYRIARWNSDERGYKVGVFDNRGAPFEYNLPVPGIAHSNPQSETNVKAAPASM</sequence>
<accession>A0A835SZD7</accession>
<evidence type="ECO:0000313" key="2">
    <source>
        <dbReference type="Proteomes" id="UP000613740"/>
    </source>
</evidence>
<name>A0A835SZD7_9CHLO</name>